<feature type="domain" description="PNPLA" evidence="3">
    <location>
        <begin position="5"/>
        <end position="209"/>
    </location>
</feature>
<feature type="short sequence motif" description="DGA/G" evidence="2">
    <location>
        <begin position="196"/>
        <end position="198"/>
    </location>
</feature>
<reference evidence="4 5" key="1">
    <citation type="submission" date="2024-08" db="EMBL/GenBank/DDBJ databases">
        <authorList>
            <person name="Ishaq N."/>
        </authorList>
    </citation>
    <scope>NUCLEOTIDE SEQUENCE [LARGE SCALE GENOMIC DNA]</scope>
    <source>
        <strain evidence="4 5">DSM 18651</strain>
    </source>
</reference>
<keyword evidence="5" id="KW-1185">Reference proteome</keyword>
<keyword evidence="2" id="KW-0378">Hydrolase</keyword>
<comment type="caution">
    <text evidence="4">The sequence shown here is derived from an EMBL/GenBank/DDBJ whole genome shotgun (WGS) entry which is preliminary data.</text>
</comment>
<sequence>MFDQVVFAGGGGRCTWQIGFWESVAGEIQLRPKVVSGVSAGALIAGLIMIGKASAAVDYFASVFNANARNIHWRNLFKEEPVFPHYAIYQKGIRALFSGRFQRLQSAAELRVAVSRPPRWLPVTLALAVGGAIYYSNKYLLRSLHPVVARRLGYHQDFYRAQDCVDVADFEHLILSSSCTPPFTPRLRLHGREALDGGVVDNVPVGGVDPGEGRVLILLTRRYPGCADWFTRRRGEQLWTYIQPSKRPPISVWDFTNPEGLRKACEIGRQDGRKFLQNIFASQGYYADVRGK</sequence>
<comment type="caution">
    <text evidence="2">Lacks conserved residue(s) required for the propagation of feature annotation.</text>
</comment>
<proteinExistence type="predicted"/>
<evidence type="ECO:0000259" key="3">
    <source>
        <dbReference type="PROSITE" id="PS51635"/>
    </source>
</evidence>
<keyword evidence="2" id="KW-0442">Lipid degradation</keyword>
<dbReference type="PROSITE" id="PS51635">
    <property type="entry name" value="PNPLA"/>
    <property type="match status" value="1"/>
</dbReference>
<keyword evidence="1 2" id="KW-0443">Lipid metabolism</keyword>
<dbReference type="RefSeq" id="WP_371840481.1">
    <property type="nucleotide sequence ID" value="NZ_JBGMEK010000053.1"/>
</dbReference>
<feature type="active site" description="Proton acceptor" evidence="2">
    <location>
        <position position="196"/>
    </location>
</feature>
<evidence type="ECO:0000313" key="5">
    <source>
        <dbReference type="Proteomes" id="UP001569428"/>
    </source>
</evidence>
<protein>
    <submittedName>
        <fullName evidence="4">Patatin-like phospholipase family protein</fullName>
    </submittedName>
</protein>
<gene>
    <name evidence="4" type="ORF">ACCI49_17750</name>
</gene>
<dbReference type="Proteomes" id="UP001569428">
    <property type="component" value="Unassembled WGS sequence"/>
</dbReference>
<dbReference type="InterPro" id="IPR002641">
    <property type="entry name" value="PNPLA_dom"/>
</dbReference>
<dbReference type="Gene3D" id="3.40.1090.10">
    <property type="entry name" value="Cytosolic phospholipase A2 catalytic domain"/>
    <property type="match status" value="1"/>
</dbReference>
<dbReference type="Pfam" id="PF01734">
    <property type="entry name" value="Patatin"/>
    <property type="match status" value="1"/>
</dbReference>
<dbReference type="EMBL" id="JBGMEK010000053">
    <property type="protein sequence ID" value="MFA0812761.1"/>
    <property type="molecule type" value="Genomic_DNA"/>
</dbReference>
<dbReference type="InterPro" id="IPR016035">
    <property type="entry name" value="Acyl_Trfase/lysoPLipase"/>
</dbReference>
<organism evidence="4 5">
    <name type="scientific">Microbulbifer epialgicus</name>
    <dbReference type="NCBI Taxonomy" id="393907"/>
    <lineage>
        <taxon>Bacteria</taxon>
        <taxon>Pseudomonadati</taxon>
        <taxon>Pseudomonadota</taxon>
        <taxon>Gammaproteobacteria</taxon>
        <taxon>Cellvibrionales</taxon>
        <taxon>Microbulbiferaceae</taxon>
        <taxon>Microbulbifer</taxon>
    </lineage>
</organism>
<evidence type="ECO:0000256" key="1">
    <source>
        <dbReference type="ARBA" id="ARBA00023098"/>
    </source>
</evidence>
<name>A0ABV4P311_9GAMM</name>
<evidence type="ECO:0000256" key="2">
    <source>
        <dbReference type="PROSITE-ProRule" id="PRU01161"/>
    </source>
</evidence>
<feature type="short sequence motif" description="GXSXG" evidence="2">
    <location>
        <begin position="37"/>
        <end position="41"/>
    </location>
</feature>
<evidence type="ECO:0000313" key="4">
    <source>
        <dbReference type="EMBL" id="MFA0812761.1"/>
    </source>
</evidence>
<feature type="active site" description="Nucleophile" evidence="2">
    <location>
        <position position="39"/>
    </location>
</feature>
<accession>A0ABV4P311</accession>
<dbReference type="SUPFAM" id="SSF52151">
    <property type="entry name" value="FabD/lysophospholipase-like"/>
    <property type="match status" value="1"/>
</dbReference>